<keyword evidence="1" id="KW-0472">Membrane</keyword>
<evidence type="ECO:0000313" key="4">
    <source>
        <dbReference type="Proteomes" id="UP000032047"/>
    </source>
</evidence>
<sequence length="389" mass="44716">MILRERYKKEMEHIVVTEELKNKVIERIEEREKQQKRKSLRPAYVTLVAASVLLAVSLYPTKPAKEKTTEEAEMMMEHGQGEDMMKTEVNDSYVTIHDVTYDSNKQKLQFSVTNKSDGVISFGYAYTIERYDDKKQTWLPTTLTNDIAVIEVLALVEKGQTVKDVIDFSLLNGPLANGKYRTVRTYYADTAHFIGYIEFDVVDQKLMNFQTYMEAKPIETSEMKDVKIACEKDRHFSVYSSYNGLVLTRTNRQGLHIYPMYEGKEQVNFSMEASEGKLFTDKMADDAFTIYEAEQPVSSDEQMIAESMSPDSGQIEGIEGYEGPKVLFLNGERANVEPSIIYWEPNEASKKEEVKVKVTVMNARTNEQINVFYVVIVRKGDEYVLSHIE</sequence>
<name>A0A0D0GY61_9BACL</name>
<evidence type="ECO:0000313" key="3">
    <source>
        <dbReference type="EMBL" id="KIP20766.1"/>
    </source>
</evidence>
<keyword evidence="1" id="KW-0812">Transmembrane</keyword>
<protein>
    <recommendedName>
        <fullName evidence="2">Bacterial Ig-like domain-containing protein</fullName>
    </recommendedName>
</protein>
<feature type="transmembrane region" description="Helical" evidence="1">
    <location>
        <begin position="43"/>
        <end position="60"/>
    </location>
</feature>
<dbReference type="Proteomes" id="UP000032047">
    <property type="component" value="Unassembled WGS sequence"/>
</dbReference>
<keyword evidence="4" id="KW-1185">Reference proteome</keyword>
<dbReference type="RefSeq" id="WP_042535646.1">
    <property type="nucleotide sequence ID" value="NZ_JXTG01000011.1"/>
</dbReference>
<dbReference type="InterPro" id="IPR046878">
    <property type="entry name" value="Big_14"/>
</dbReference>
<gene>
    <name evidence="3" type="ORF">JV16_02065</name>
</gene>
<comment type="caution">
    <text evidence="3">The sequence shown here is derived from an EMBL/GenBank/DDBJ whole genome shotgun (WGS) entry which is preliminary data.</text>
</comment>
<evidence type="ECO:0000256" key="1">
    <source>
        <dbReference type="SAM" id="Phobius"/>
    </source>
</evidence>
<keyword evidence="1" id="KW-1133">Transmembrane helix</keyword>
<evidence type="ECO:0000259" key="2">
    <source>
        <dbReference type="Pfam" id="PF20251"/>
    </source>
</evidence>
<feature type="domain" description="Bacterial Ig-like" evidence="2">
    <location>
        <begin position="94"/>
        <end position="191"/>
    </location>
</feature>
<proteinExistence type="predicted"/>
<organism evidence="3 4">
    <name type="scientific">Anoxybacillus ayderensis</name>
    <dbReference type="NCBI Taxonomy" id="265546"/>
    <lineage>
        <taxon>Bacteria</taxon>
        <taxon>Bacillati</taxon>
        <taxon>Bacillota</taxon>
        <taxon>Bacilli</taxon>
        <taxon>Bacillales</taxon>
        <taxon>Anoxybacillaceae</taxon>
        <taxon>Anoxybacillus</taxon>
    </lineage>
</organism>
<dbReference type="Pfam" id="PF20251">
    <property type="entry name" value="Big_14"/>
    <property type="match status" value="1"/>
</dbReference>
<dbReference type="AlphaFoldDB" id="A0A0D0GY61"/>
<dbReference type="EMBL" id="JXTG01000011">
    <property type="protein sequence ID" value="KIP20766.1"/>
    <property type="molecule type" value="Genomic_DNA"/>
</dbReference>
<accession>A0A0D0GY61</accession>
<reference evidence="3 4" key="1">
    <citation type="submission" date="2015-01" db="EMBL/GenBank/DDBJ databases">
        <title>Genome sequence of Anoxybacillus ayderensis strain AB04.</title>
        <authorList>
            <person name="Belduz A.O."/>
            <person name="Canakci S."/>
            <person name="Chan K.-G."/>
            <person name="Kahar U.M."/>
            <person name="Yaakob A.S."/>
            <person name="Chan C.S."/>
            <person name="Goh K.M."/>
        </authorList>
    </citation>
    <scope>NUCLEOTIDE SEQUENCE [LARGE SCALE GENOMIC DNA]</scope>
    <source>
        <strain evidence="3 4">AB04</strain>
    </source>
</reference>
<dbReference type="PATRIC" id="fig|265546.4.peg.2069"/>